<keyword evidence="4 6" id="KW-1133">Transmembrane helix</keyword>
<evidence type="ECO:0000256" key="3">
    <source>
        <dbReference type="ARBA" id="ARBA00022692"/>
    </source>
</evidence>
<feature type="transmembrane region" description="Helical" evidence="6">
    <location>
        <begin position="187"/>
        <end position="204"/>
    </location>
</feature>
<accession>A0ABN1IVQ9</accession>
<dbReference type="Pfam" id="PF03741">
    <property type="entry name" value="TerC"/>
    <property type="match status" value="1"/>
</dbReference>
<organism evidence="7 8">
    <name type="scientific">Dokdonella soli</name>
    <dbReference type="NCBI Taxonomy" id="529810"/>
    <lineage>
        <taxon>Bacteria</taxon>
        <taxon>Pseudomonadati</taxon>
        <taxon>Pseudomonadota</taxon>
        <taxon>Gammaproteobacteria</taxon>
        <taxon>Lysobacterales</taxon>
        <taxon>Rhodanobacteraceae</taxon>
        <taxon>Dokdonella</taxon>
    </lineage>
</organism>
<feature type="transmembrane region" description="Helical" evidence="6">
    <location>
        <begin position="150"/>
        <end position="175"/>
    </location>
</feature>
<comment type="caution">
    <text evidence="7">The sequence shown here is derived from an EMBL/GenBank/DDBJ whole genome shotgun (WGS) entry which is preliminary data.</text>
</comment>
<gene>
    <name evidence="7" type="ORF">GCM10009105_33290</name>
</gene>
<feature type="transmembrane region" description="Helical" evidence="6">
    <location>
        <begin position="81"/>
        <end position="102"/>
    </location>
</feature>
<evidence type="ECO:0000313" key="7">
    <source>
        <dbReference type="EMBL" id="GAA0722252.1"/>
    </source>
</evidence>
<dbReference type="Proteomes" id="UP001501523">
    <property type="component" value="Unassembled WGS sequence"/>
</dbReference>
<evidence type="ECO:0000256" key="4">
    <source>
        <dbReference type="ARBA" id="ARBA00022989"/>
    </source>
</evidence>
<dbReference type="EMBL" id="BAAAEU010000024">
    <property type="protein sequence ID" value="GAA0722252.1"/>
    <property type="molecule type" value="Genomic_DNA"/>
</dbReference>
<comment type="subcellular location">
    <subcellularLocation>
        <location evidence="1">Membrane</location>
        <topology evidence="1">Multi-pass membrane protein</topology>
    </subcellularLocation>
</comment>
<protein>
    <submittedName>
        <fullName evidence="7">TerC family protein</fullName>
    </submittedName>
</protein>
<sequence length="255" mass="27651">MNLLADPQTWIALLTLSTLEIVLGVDNLVFISIAVSRLPHVRRSSARRIGLAFACITRILLLLSLAHLARMDDRTAALFRMFGQIISIRDLVLIGGGIFLVVKGVMEILDALSAAPHEHGNGHASASFGLVIAQIALIDIVFSLDSVITAVGMINVLPVMVAAIILAVLVMIFIADPVGEFIDRNPTIRMLALAFIILVGVTLMCDGVDVHIARGYLYFAMAFSAAVESLNLLARRRHQQNAQQHARRPDQSISS</sequence>
<comment type="similarity">
    <text evidence="2">Belongs to the TerC family.</text>
</comment>
<evidence type="ECO:0000256" key="2">
    <source>
        <dbReference type="ARBA" id="ARBA00007511"/>
    </source>
</evidence>
<dbReference type="RefSeq" id="WP_343793190.1">
    <property type="nucleotide sequence ID" value="NZ_BAAAEU010000024.1"/>
</dbReference>
<feature type="transmembrane region" description="Helical" evidence="6">
    <location>
        <begin position="123"/>
        <end position="144"/>
    </location>
</feature>
<keyword evidence="8" id="KW-1185">Reference proteome</keyword>
<evidence type="ECO:0000313" key="8">
    <source>
        <dbReference type="Proteomes" id="UP001501523"/>
    </source>
</evidence>
<dbReference type="InterPro" id="IPR005496">
    <property type="entry name" value="Integral_membrane_TerC"/>
</dbReference>
<proteinExistence type="inferred from homology"/>
<evidence type="ECO:0000256" key="5">
    <source>
        <dbReference type="ARBA" id="ARBA00023136"/>
    </source>
</evidence>
<dbReference type="PANTHER" id="PTHR30238:SF4">
    <property type="entry name" value="SLL1022 PROTEIN"/>
    <property type="match status" value="1"/>
</dbReference>
<keyword evidence="5 6" id="KW-0472">Membrane</keyword>
<reference evidence="7 8" key="1">
    <citation type="journal article" date="2019" name="Int. J. Syst. Evol. Microbiol.">
        <title>The Global Catalogue of Microorganisms (GCM) 10K type strain sequencing project: providing services to taxonomists for standard genome sequencing and annotation.</title>
        <authorList>
            <consortium name="The Broad Institute Genomics Platform"/>
            <consortium name="The Broad Institute Genome Sequencing Center for Infectious Disease"/>
            <person name="Wu L."/>
            <person name="Ma J."/>
        </authorList>
    </citation>
    <scope>NUCLEOTIDE SEQUENCE [LARGE SCALE GENOMIC DNA]</scope>
    <source>
        <strain evidence="7 8">JCM 15421</strain>
    </source>
</reference>
<feature type="transmembrane region" description="Helical" evidence="6">
    <location>
        <begin position="48"/>
        <end position="69"/>
    </location>
</feature>
<dbReference type="PANTHER" id="PTHR30238">
    <property type="entry name" value="MEMBRANE BOUND PREDICTED REDOX MODULATOR"/>
    <property type="match status" value="1"/>
</dbReference>
<keyword evidence="3 6" id="KW-0812">Transmembrane</keyword>
<evidence type="ECO:0000256" key="6">
    <source>
        <dbReference type="SAM" id="Phobius"/>
    </source>
</evidence>
<evidence type="ECO:0000256" key="1">
    <source>
        <dbReference type="ARBA" id="ARBA00004141"/>
    </source>
</evidence>
<feature type="transmembrane region" description="Helical" evidence="6">
    <location>
        <begin position="12"/>
        <end position="36"/>
    </location>
</feature>
<name>A0ABN1IVQ9_9GAMM</name>